<dbReference type="AlphaFoldDB" id="A0A0A9HQW9"/>
<dbReference type="EMBL" id="GBRH01159672">
    <property type="protein sequence ID" value="JAE38224.1"/>
    <property type="molecule type" value="Transcribed_RNA"/>
</dbReference>
<name>A0A0A9HQW9_ARUDO</name>
<reference evidence="1" key="1">
    <citation type="submission" date="2014-09" db="EMBL/GenBank/DDBJ databases">
        <authorList>
            <person name="Magalhaes I.L.F."/>
            <person name="Oliveira U."/>
            <person name="Santos F.R."/>
            <person name="Vidigal T.H.D.A."/>
            <person name="Brescovit A.D."/>
            <person name="Santos A.J."/>
        </authorList>
    </citation>
    <scope>NUCLEOTIDE SEQUENCE</scope>
    <source>
        <tissue evidence="1">Shoot tissue taken approximately 20 cm above the soil surface</tissue>
    </source>
</reference>
<evidence type="ECO:0000313" key="1">
    <source>
        <dbReference type="EMBL" id="JAE38224.1"/>
    </source>
</evidence>
<reference evidence="1" key="2">
    <citation type="journal article" date="2015" name="Data Brief">
        <title>Shoot transcriptome of the giant reed, Arundo donax.</title>
        <authorList>
            <person name="Barrero R.A."/>
            <person name="Guerrero F.D."/>
            <person name="Moolhuijzen P."/>
            <person name="Goolsby J.A."/>
            <person name="Tidwell J."/>
            <person name="Bellgard S.E."/>
            <person name="Bellgard M.I."/>
        </authorList>
    </citation>
    <scope>NUCLEOTIDE SEQUENCE</scope>
    <source>
        <tissue evidence="1">Shoot tissue taken approximately 20 cm above the soil surface</tissue>
    </source>
</reference>
<protein>
    <submittedName>
        <fullName evidence="1">Uncharacterized protein</fullName>
    </submittedName>
</protein>
<accession>A0A0A9HQW9</accession>
<proteinExistence type="predicted"/>
<sequence>MAQGSVKFLIKMFLLGNTTELTILDTKLHFFTVTQACMKKKRQNLKVEQEFKILSCCFSCHLLNSKICLETYL</sequence>
<organism evidence="1">
    <name type="scientific">Arundo donax</name>
    <name type="common">Giant reed</name>
    <name type="synonym">Donax arundinaceus</name>
    <dbReference type="NCBI Taxonomy" id="35708"/>
    <lineage>
        <taxon>Eukaryota</taxon>
        <taxon>Viridiplantae</taxon>
        <taxon>Streptophyta</taxon>
        <taxon>Embryophyta</taxon>
        <taxon>Tracheophyta</taxon>
        <taxon>Spermatophyta</taxon>
        <taxon>Magnoliopsida</taxon>
        <taxon>Liliopsida</taxon>
        <taxon>Poales</taxon>
        <taxon>Poaceae</taxon>
        <taxon>PACMAD clade</taxon>
        <taxon>Arundinoideae</taxon>
        <taxon>Arundineae</taxon>
        <taxon>Arundo</taxon>
    </lineage>
</organism>